<evidence type="ECO:0000313" key="3">
    <source>
        <dbReference type="EMBL" id="TWU27830.1"/>
    </source>
</evidence>
<evidence type="ECO:0000313" key="4">
    <source>
        <dbReference type="Proteomes" id="UP000318437"/>
    </source>
</evidence>
<gene>
    <name evidence="3" type="ORF">Pla144_26070</name>
</gene>
<dbReference type="RefSeq" id="WP_146450985.1">
    <property type="nucleotide sequence ID" value="NZ_SJPS01000003.1"/>
</dbReference>
<organism evidence="3 4">
    <name type="scientific">Bythopirellula polymerisocia</name>
    <dbReference type="NCBI Taxonomy" id="2528003"/>
    <lineage>
        <taxon>Bacteria</taxon>
        <taxon>Pseudomonadati</taxon>
        <taxon>Planctomycetota</taxon>
        <taxon>Planctomycetia</taxon>
        <taxon>Pirellulales</taxon>
        <taxon>Lacipirellulaceae</taxon>
        <taxon>Bythopirellula</taxon>
    </lineage>
</organism>
<keyword evidence="2" id="KW-0472">Membrane</keyword>
<keyword evidence="2" id="KW-0812">Transmembrane</keyword>
<reference evidence="3 4" key="1">
    <citation type="submission" date="2019-02" db="EMBL/GenBank/DDBJ databases">
        <title>Deep-cultivation of Planctomycetes and their phenomic and genomic characterization uncovers novel biology.</title>
        <authorList>
            <person name="Wiegand S."/>
            <person name="Jogler M."/>
            <person name="Boedeker C."/>
            <person name="Pinto D."/>
            <person name="Vollmers J."/>
            <person name="Rivas-Marin E."/>
            <person name="Kohn T."/>
            <person name="Peeters S.H."/>
            <person name="Heuer A."/>
            <person name="Rast P."/>
            <person name="Oberbeckmann S."/>
            <person name="Bunk B."/>
            <person name="Jeske O."/>
            <person name="Meyerdierks A."/>
            <person name="Storesund J.E."/>
            <person name="Kallscheuer N."/>
            <person name="Luecker S."/>
            <person name="Lage O.M."/>
            <person name="Pohl T."/>
            <person name="Merkel B.J."/>
            <person name="Hornburger P."/>
            <person name="Mueller R.-W."/>
            <person name="Bruemmer F."/>
            <person name="Labrenz M."/>
            <person name="Spormann A.M."/>
            <person name="Op Den Camp H."/>
            <person name="Overmann J."/>
            <person name="Amann R."/>
            <person name="Jetten M.S.M."/>
            <person name="Mascher T."/>
            <person name="Medema M.H."/>
            <person name="Devos D.P."/>
            <person name="Kaster A.-K."/>
            <person name="Ovreas L."/>
            <person name="Rohde M."/>
            <person name="Galperin M.Y."/>
            <person name="Jogler C."/>
        </authorList>
    </citation>
    <scope>NUCLEOTIDE SEQUENCE [LARGE SCALE GENOMIC DNA]</scope>
    <source>
        <strain evidence="3 4">Pla144</strain>
    </source>
</reference>
<comment type="caution">
    <text evidence="3">The sequence shown here is derived from an EMBL/GenBank/DDBJ whole genome shotgun (WGS) entry which is preliminary data.</text>
</comment>
<keyword evidence="2" id="KW-1133">Transmembrane helix</keyword>
<accession>A0A5C6CTB1</accession>
<dbReference type="EMBL" id="SJPS01000003">
    <property type="protein sequence ID" value="TWU27830.1"/>
    <property type="molecule type" value="Genomic_DNA"/>
</dbReference>
<dbReference type="OrthoDB" id="9835745at2"/>
<sequence>MAIPRRAQAPTVPLTRTAETPLFLADLPHVGDKPAVIRQQPASSTATSMPGQPAASTHPAFAEIAATTGRTEKTVSRREQLEQRFVDEAHLEAKTLLEEQEAIAYQQVQQKSKSRPGLFGWRKVFSQAHHQLAPFAGLIVTLALLSSAGLLYWLIARGQPTSFDLRDFDLNDGSLSVQVSESEPPASAIPLIETQRPAEVAQESTDAKRAASPAPSPEKPEVESQVPETKSTAAMPLGSIHFPTTNFPMALDWSKAFNDVAQPQVEINGLPEVAEVSSPESPMAR</sequence>
<dbReference type="AlphaFoldDB" id="A0A5C6CTB1"/>
<proteinExistence type="predicted"/>
<feature type="region of interest" description="Disordered" evidence="1">
    <location>
        <begin position="176"/>
        <end position="230"/>
    </location>
</feature>
<feature type="transmembrane region" description="Helical" evidence="2">
    <location>
        <begin position="132"/>
        <end position="155"/>
    </location>
</feature>
<evidence type="ECO:0000256" key="1">
    <source>
        <dbReference type="SAM" id="MobiDB-lite"/>
    </source>
</evidence>
<keyword evidence="4" id="KW-1185">Reference proteome</keyword>
<evidence type="ECO:0000256" key="2">
    <source>
        <dbReference type="SAM" id="Phobius"/>
    </source>
</evidence>
<dbReference type="Proteomes" id="UP000318437">
    <property type="component" value="Unassembled WGS sequence"/>
</dbReference>
<name>A0A5C6CTB1_9BACT</name>
<protein>
    <submittedName>
        <fullName evidence="3">Uncharacterized protein</fullName>
    </submittedName>
</protein>